<dbReference type="AlphaFoldDB" id="A0A398CQN4"/>
<accession>A0A398CQN4</accession>
<dbReference type="Proteomes" id="UP000266340">
    <property type="component" value="Unassembled WGS sequence"/>
</dbReference>
<reference evidence="1 2" key="1">
    <citation type="submission" date="2018-09" db="EMBL/GenBank/DDBJ databases">
        <title>Cohnella cavernae sp. nov., isolated from a karst cave.</title>
        <authorList>
            <person name="Zhu H."/>
        </authorList>
    </citation>
    <scope>NUCLEOTIDE SEQUENCE [LARGE SCALE GENOMIC DNA]</scope>
    <source>
        <strain evidence="1 2">K2E09-144</strain>
    </source>
</reference>
<gene>
    <name evidence="1" type="ORF">D3H35_11115</name>
</gene>
<keyword evidence="2" id="KW-1185">Reference proteome</keyword>
<evidence type="ECO:0000313" key="2">
    <source>
        <dbReference type="Proteomes" id="UP000266340"/>
    </source>
</evidence>
<sequence length="143" mass="16322">MGYCGNNYTFCPGSYVLKVGKITFKSGEEATSYYNKLKKTQDITWSPYKNKHTLDSKVKWDKKAIQSTKLVQRSISLGSKRMLERITWDQGKIVKDSNGSTWKILEFDDIVGAYLGKETKYVVVKESGGKYIHPISEEEAKAY</sequence>
<proteinExistence type="predicted"/>
<dbReference type="RefSeq" id="WP_119149315.1">
    <property type="nucleotide sequence ID" value="NZ_QXJM01000036.1"/>
</dbReference>
<name>A0A398CQN4_9BACL</name>
<organism evidence="1 2">
    <name type="scientific">Cohnella faecalis</name>
    <dbReference type="NCBI Taxonomy" id="2315694"/>
    <lineage>
        <taxon>Bacteria</taxon>
        <taxon>Bacillati</taxon>
        <taxon>Bacillota</taxon>
        <taxon>Bacilli</taxon>
        <taxon>Bacillales</taxon>
        <taxon>Paenibacillaceae</taxon>
        <taxon>Cohnella</taxon>
    </lineage>
</organism>
<dbReference type="EMBL" id="QXJM01000036">
    <property type="protein sequence ID" value="RIE03579.1"/>
    <property type="molecule type" value="Genomic_DNA"/>
</dbReference>
<dbReference type="OrthoDB" id="2666939at2"/>
<protein>
    <submittedName>
        <fullName evidence="1">Uncharacterized protein</fullName>
    </submittedName>
</protein>
<evidence type="ECO:0000313" key="1">
    <source>
        <dbReference type="EMBL" id="RIE03579.1"/>
    </source>
</evidence>
<comment type="caution">
    <text evidence="1">The sequence shown here is derived from an EMBL/GenBank/DDBJ whole genome shotgun (WGS) entry which is preliminary data.</text>
</comment>